<gene>
    <name evidence="4" type="primary">cph2_1</name>
    <name evidence="4" type="ORF">R28058_03811</name>
</gene>
<dbReference type="SUPFAM" id="SSF55073">
    <property type="entry name" value="Nucleotide cyclase"/>
    <property type="match status" value="1"/>
</dbReference>
<evidence type="ECO:0000313" key="4">
    <source>
        <dbReference type="EMBL" id="CEQ02648.1"/>
    </source>
</evidence>
<dbReference type="SMART" id="SM00267">
    <property type="entry name" value="GGDEF"/>
    <property type="match status" value="1"/>
</dbReference>
<name>A0A0C7P7N7_PARSO</name>
<protein>
    <submittedName>
        <fullName evidence="4">Signaling protein</fullName>
    </submittedName>
</protein>
<evidence type="ECO:0000256" key="1">
    <source>
        <dbReference type="SAM" id="Phobius"/>
    </source>
</evidence>
<dbReference type="CDD" id="cd01948">
    <property type="entry name" value="EAL"/>
    <property type="match status" value="1"/>
</dbReference>
<feature type="domain" description="GGDEF" evidence="3">
    <location>
        <begin position="331"/>
        <end position="461"/>
    </location>
</feature>
<keyword evidence="1" id="KW-1133">Transmembrane helix</keyword>
<dbReference type="InterPro" id="IPR001633">
    <property type="entry name" value="EAL_dom"/>
</dbReference>
<feature type="transmembrane region" description="Helical" evidence="1">
    <location>
        <begin position="12"/>
        <end position="30"/>
    </location>
</feature>
<dbReference type="SMART" id="SM00052">
    <property type="entry name" value="EAL"/>
    <property type="match status" value="1"/>
</dbReference>
<keyword evidence="1" id="KW-0812">Transmembrane</keyword>
<dbReference type="InterPro" id="IPR043128">
    <property type="entry name" value="Rev_trsase/Diguanyl_cyclase"/>
</dbReference>
<dbReference type="PROSITE" id="PS50883">
    <property type="entry name" value="EAL"/>
    <property type="match status" value="1"/>
</dbReference>
<accession>A0A0C7P7N7</accession>
<dbReference type="InterPro" id="IPR035919">
    <property type="entry name" value="EAL_sf"/>
</dbReference>
<dbReference type="AlphaFoldDB" id="A0A0C7P7N7"/>
<evidence type="ECO:0000259" key="2">
    <source>
        <dbReference type="PROSITE" id="PS50883"/>
    </source>
</evidence>
<dbReference type="PANTHER" id="PTHR33121">
    <property type="entry name" value="CYCLIC DI-GMP PHOSPHODIESTERASE PDEF"/>
    <property type="match status" value="1"/>
</dbReference>
<sequence>MKMIKRNIILNRIKGIVYISLISIFLIQLIELNLSKELKETTIEVNNQISKKISLDIDNNMNKLSYIDRYIKNDIKENKNKYDENGLLRKINTISDGKLFKYIGVVNKDGYINFGKGTKVYVGDRRYFKDAILGNDTVSDVVEDRFNHEASIVYSKPIIINNKIQGVIVGFQSKASLQKSLVENVFSNNTKVSIVDKTGKLLITSEGEETLYEDFIKKGISNYREKNLQIFKDEHIKYLMSFDKIKESDWYAVTVACVKQSFKGTYNTIRLARLSIAIILSSYIILATLKDLKKAKQLKEMKDKDCLTKLRNVHKFKKDCSRVLKNSNKEDNYVNIVFDIKNLKSINELFGYSIGDKILVKIAEYIRDIEFENISGKIGEGIFSILFKIEDLEDLDKKIKYIEDKTSLYFDGKNKIDLELNVGVFKINDREIEIGKIIDNSNTARMESKKNRECLYYIYNDELELKTHQEIIIKKDLKNAFKNKEIELLYQPKVNIHTEEIESVEALIRWKHKTLGYISPAIFIPIAEKNGDINLIGRWVIKEVCKELRRCKDNNENIVPVAINLSRRELYQVDLIKYISNIIEKYDIEPELLEFEITETADINDTKMINKKVEDLRKLGMKIAIDDFGKGCSTLENLKNLEVDTVKIDRYLSLDIETSEKSRKLLELIINLAKEYNFEVVCEGIENMNQINILKNLNCNIVQGFVYYRPISIDKLKDILNK</sequence>
<dbReference type="Gene3D" id="3.30.450.20">
    <property type="entry name" value="PAS domain"/>
    <property type="match status" value="1"/>
</dbReference>
<dbReference type="NCBIfam" id="TIGR00254">
    <property type="entry name" value="GGDEF"/>
    <property type="match status" value="1"/>
</dbReference>
<dbReference type="Pfam" id="PF00563">
    <property type="entry name" value="EAL"/>
    <property type="match status" value="1"/>
</dbReference>
<dbReference type="Gene3D" id="3.20.20.450">
    <property type="entry name" value="EAL domain"/>
    <property type="match status" value="1"/>
</dbReference>
<dbReference type="Gene3D" id="3.30.70.270">
    <property type="match status" value="1"/>
</dbReference>
<dbReference type="PROSITE" id="PS50887">
    <property type="entry name" value="GGDEF"/>
    <property type="match status" value="1"/>
</dbReference>
<dbReference type="OrthoDB" id="9762141at2"/>
<organism evidence="4 5">
    <name type="scientific">Paraclostridium sordellii</name>
    <name type="common">Clostridium sordellii</name>
    <dbReference type="NCBI Taxonomy" id="1505"/>
    <lineage>
        <taxon>Bacteria</taxon>
        <taxon>Bacillati</taxon>
        <taxon>Bacillota</taxon>
        <taxon>Clostridia</taxon>
        <taxon>Peptostreptococcales</taxon>
        <taxon>Peptostreptococcaceae</taxon>
        <taxon>Paraclostridium</taxon>
    </lineage>
</organism>
<dbReference type="InterPro" id="IPR029787">
    <property type="entry name" value="Nucleotide_cyclase"/>
</dbReference>
<reference evidence="4 5" key="1">
    <citation type="submission" date="2015-01" db="EMBL/GenBank/DDBJ databases">
        <authorList>
            <person name="Aslett A.Martin."/>
            <person name="De Silva Nishadi"/>
        </authorList>
    </citation>
    <scope>NUCLEOTIDE SEQUENCE [LARGE SCALE GENOMIC DNA]</scope>
    <source>
        <strain evidence="4 5">R28058</strain>
    </source>
</reference>
<dbReference type="InterPro" id="IPR000160">
    <property type="entry name" value="GGDEF_dom"/>
</dbReference>
<dbReference type="Proteomes" id="UP000049127">
    <property type="component" value="Unassembled WGS sequence"/>
</dbReference>
<dbReference type="EMBL" id="CEKZ01000003">
    <property type="protein sequence ID" value="CEQ02648.1"/>
    <property type="molecule type" value="Genomic_DNA"/>
</dbReference>
<keyword evidence="1" id="KW-0472">Membrane</keyword>
<dbReference type="InterPro" id="IPR050706">
    <property type="entry name" value="Cyclic-di-GMP_PDE-like"/>
</dbReference>
<dbReference type="Pfam" id="PF00990">
    <property type="entry name" value="GGDEF"/>
    <property type="match status" value="1"/>
</dbReference>
<feature type="domain" description="EAL" evidence="2">
    <location>
        <begin position="470"/>
        <end position="722"/>
    </location>
</feature>
<evidence type="ECO:0000313" key="5">
    <source>
        <dbReference type="Proteomes" id="UP000049127"/>
    </source>
</evidence>
<dbReference type="PANTHER" id="PTHR33121:SF70">
    <property type="entry name" value="SIGNALING PROTEIN YKOW"/>
    <property type="match status" value="1"/>
</dbReference>
<evidence type="ECO:0000259" key="3">
    <source>
        <dbReference type="PROSITE" id="PS50887"/>
    </source>
</evidence>
<proteinExistence type="predicted"/>
<dbReference type="SUPFAM" id="SSF141868">
    <property type="entry name" value="EAL domain-like"/>
    <property type="match status" value="1"/>
</dbReference>
<dbReference type="GO" id="GO:0071111">
    <property type="term" value="F:cyclic-guanylate-specific phosphodiesterase activity"/>
    <property type="evidence" value="ECO:0007669"/>
    <property type="project" value="InterPro"/>
</dbReference>